<dbReference type="NCBIfam" id="NF010223">
    <property type="entry name" value="PRK13679.1"/>
    <property type="match status" value="1"/>
</dbReference>
<feature type="active site" description="Proton acceptor" evidence="2">
    <location>
        <position position="116"/>
    </location>
</feature>
<comment type="similarity">
    <text evidence="2">Belongs to the 2H phosphoesterase superfamily. YjcG family.</text>
</comment>
<evidence type="ECO:0000313" key="3">
    <source>
        <dbReference type="EMBL" id="AIF66098.1"/>
    </source>
</evidence>
<dbReference type="GeneID" id="34221572"/>
<comment type="caution">
    <text evidence="2">Lacks conserved residue(s) required for the propagation of feature annotation.</text>
</comment>
<keyword evidence="1 2" id="KW-0378">Hydrolase</keyword>
<dbReference type="KEGG" id="tap:GZ22_05260"/>
<dbReference type="EMBL" id="CP008876">
    <property type="protein sequence ID" value="AIF66098.1"/>
    <property type="molecule type" value="Genomic_DNA"/>
</dbReference>
<dbReference type="PANTHER" id="PTHR40037:SF1">
    <property type="entry name" value="PHOSPHOESTERASE SAOUHSC_00951-RELATED"/>
    <property type="match status" value="1"/>
</dbReference>
<dbReference type="Pfam" id="PF13563">
    <property type="entry name" value="2_5_RNA_ligase2"/>
    <property type="match status" value="1"/>
</dbReference>
<name>A0A075LNY0_9BACI</name>
<organism evidence="3 4">
    <name type="scientific">Terribacillus saccharophilus</name>
    <dbReference type="NCBI Taxonomy" id="361277"/>
    <lineage>
        <taxon>Bacteria</taxon>
        <taxon>Bacillati</taxon>
        <taxon>Bacillota</taxon>
        <taxon>Bacilli</taxon>
        <taxon>Bacillales</taxon>
        <taxon>Bacillaceae</taxon>
        <taxon>Terribacillus</taxon>
    </lineage>
</organism>
<feature type="short sequence motif" description="HXTX 2" evidence="2">
    <location>
        <begin position="116"/>
        <end position="119"/>
    </location>
</feature>
<dbReference type="GO" id="GO:0016788">
    <property type="term" value="F:hydrolase activity, acting on ester bonds"/>
    <property type="evidence" value="ECO:0007669"/>
    <property type="project" value="UniProtKB-UniRule"/>
</dbReference>
<dbReference type="OrthoDB" id="1524661at2"/>
<evidence type="ECO:0000256" key="2">
    <source>
        <dbReference type="HAMAP-Rule" id="MF_01444"/>
    </source>
</evidence>
<reference evidence="3 4" key="1">
    <citation type="submission" date="2014-07" db="EMBL/GenBank/DDBJ databases">
        <title>Complete genome sequence of a moderately halophilic bacterium Terribacillus aidingensis MP602, isolated from Cryptomeria fortunei in Tianmu mountain in China.</title>
        <authorList>
            <person name="Wang Y."/>
            <person name="Lu P."/>
            <person name="Zhang L."/>
        </authorList>
    </citation>
    <scope>NUCLEOTIDE SEQUENCE [LARGE SCALE GENOMIC DNA]</scope>
    <source>
        <strain evidence="3 4">MP602</strain>
    </source>
</reference>
<evidence type="ECO:0000256" key="1">
    <source>
        <dbReference type="ARBA" id="ARBA00022801"/>
    </source>
</evidence>
<dbReference type="PANTHER" id="PTHR40037">
    <property type="entry name" value="PHOSPHOESTERASE YJCG-RELATED"/>
    <property type="match status" value="1"/>
</dbReference>
<dbReference type="Proteomes" id="UP000027980">
    <property type="component" value="Chromosome"/>
</dbReference>
<feature type="active site" description="Proton donor" evidence="2">
    <location>
        <position position="34"/>
    </location>
</feature>
<dbReference type="EC" id="3.1.-.-" evidence="2"/>
<dbReference type="InterPro" id="IPR050580">
    <property type="entry name" value="2H_phosphoesterase_YjcG-like"/>
</dbReference>
<dbReference type="RefSeq" id="WP_038559429.1">
    <property type="nucleotide sequence ID" value="NZ_CP008876.1"/>
</dbReference>
<dbReference type="AlphaFoldDB" id="A0A075LNY0"/>
<proteinExistence type="inferred from homology"/>
<sequence>MNYTVAIFPSEQVQQEANSYRKRYDSAYALIKPHMKVRQPFPLNEEDDLIDAVSELKRIARETAPFSYHIEKVSTFAPAHNTLYFKVTPSEELKTLHEKLYHGFFEGEKAYAFIPHITIAQDLSNGEYADLHGTLKLKQFQYEEQATQFHLLQEQEDGKWIVKETFTLGEE</sequence>
<dbReference type="InterPro" id="IPR022932">
    <property type="entry name" value="YjcG"/>
</dbReference>
<evidence type="ECO:0000313" key="4">
    <source>
        <dbReference type="Proteomes" id="UP000027980"/>
    </source>
</evidence>
<accession>A0A075LNY0</accession>
<protein>
    <recommendedName>
        <fullName evidence="2">Putative phosphoesterase GZ22_05260</fullName>
        <ecNumber evidence="2">3.1.-.-</ecNumber>
    </recommendedName>
</protein>
<dbReference type="InterPro" id="IPR009097">
    <property type="entry name" value="Cyclic_Pdiesterase"/>
</dbReference>
<dbReference type="HOGENOM" id="CLU_132020_0_0_9"/>
<dbReference type="SUPFAM" id="SSF55144">
    <property type="entry name" value="LigT-like"/>
    <property type="match status" value="1"/>
</dbReference>
<gene>
    <name evidence="3" type="ORF">GZ22_05260</name>
</gene>
<dbReference type="HAMAP" id="MF_01444">
    <property type="entry name" value="2H_phosphoesterase_YjcG"/>
    <property type="match status" value="1"/>
</dbReference>
<dbReference type="Gene3D" id="3.90.1140.10">
    <property type="entry name" value="Cyclic phosphodiesterase"/>
    <property type="match status" value="1"/>
</dbReference>